<dbReference type="Pfam" id="PF00535">
    <property type="entry name" value="Glycos_transf_2"/>
    <property type="match status" value="1"/>
</dbReference>
<dbReference type="InterPro" id="IPR001173">
    <property type="entry name" value="Glyco_trans_2-like"/>
</dbReference>
<dbReference type="SUPFAM" id="SSF53448">
    <property type="entry name" value="Nucleotide-diphospho-sugar transferases"/>
    <property type="match status" value="1"/>
</dbReference>
<keyword evidence="1" id="KW-0812">Transmembrane</keyword>
<name>A0A6P4YLH5_BRABE</name>
<dbReference type="PANTHER" id="PTHR15046:SF3">
    <property type="entry name" value="BETA-1,4 N-ACETYLGALACTOSAMINYLTRANSFERASE 2-LIKE"/>
    <property type="match status" value="1"/>
</dbReference>
<accession>A0A6P4YLH5</accession>
<evidence type="ECO:0000256" key="1">
    <source>
        <dbReference type="SAM" id="Phobius"/>
    </source>
</evidence>
<proteinExistence type="predicted"/>
<dbReference type="InterPro" id="IPR029044">
    <property type="entry name" value="Nucleotide-diphossugar_trans"/>
</dbReference>
<protein>
    <submittedName>
        <fullName evidence="4">Beta-1,4 N-acetylgalactosaminyltransferase 1-like</fullName>
    </submittedName>
</protein>
<feature type="domain" description="Glycosyltransferase 2-like" evidence="2">
    <location>
        <begin position="276"/>
        <end position="384"/>
    </location>
</feature>
<dbReference type="RefSeq" id="XP_019630315.1">
    <property type="nucleotide sequence ID" value="XM_019774756.1"/>
</dbReference>
<organism evidence="3 4">
    <name type="scientific">Branchiostoma belcheri</name>
    <name type="common">Amphioxus</name>
    <dbReference type="NCBI Taxonomy" id="7741"/>
    <lineage>
        <taxon>Eukaryota</taxon>
        <taxon>Metazoa</taxon>
        <taxon>Chordata</taxon>
        <taxon>Cephalochordata</taxon>
        <taxon>Leptocardii</taxon>
        <taxon>Amphioxiformes</taxon>
        <taxon>Branchiostomatidae</taxon>
        <taxon>Branchiostoma</taxon>
    </lineage>
</organism>
<dbReference type="GeneID" id="109474463"/>
<evidence type="ECO:0000313" key="4">
    <source>
        <dbReference type="RefSeq" id="XP_019630315.1"/>
    </source>
</evidence>
<keyword evidence="1" id="KW-1133">Transmembrane helix</keyword>
<dbReference type="AlphaFoldDB" id="A0A6P4YLH5"/>
<reference evidence="4" key="1">
    <citation type="submission" date="2025-08" db="UniProtKB">
        <authorList>
            <consortium name="RefSeq"/>
        </authorList>
    </citation>
    <scope>IDENTIFICATION</scope>
    <source>
        <tissue evidence="4">Gonad</tissue>
    </source>
</reference>
<dbReference type="PANTHER" id="PTHR15046">
    <property type="entry name" value="GLYCO_TRANS_2-LIKE DOMAIN-CONTAINING PROTEIN"/>
    <property type="match status" value="1"/>
</dbReference>
<dbReference type="Gene3D" id="3.90.550.10">
    <property type="entry name" value="Spore Coat Polysaccharide Biosynthesis Protein SpsA, Chain A"/>
    <property type="match status" value="1"/>
</dbReference>
<evidence type="ECO:0000259" key="2">
    <source>
        <dbReference type="Pfam" id="PF00535"/>
    </source>
</evidence>
<dbReference type="CDD" id="cd00761">
    <property type="entry name" value="Glyco_tranf_GTA_type"/>
    <property type="match status" value="1"/>
</dbReference>
<feature type="transmembrane region" description="Helical" evidence="1">
    <location>
        <begin position="12"/>
        <end position="36"/>
    </location>
</feature>
<keyword evidence="3" id="KW-1185">Reference proteome</keyword>
<keyword evidence="1" id="KW-0472">Membrane</keyword>
<dbReference type="OrthoDB" id="10001384at2759"/>
<dbReference type="Proteomes" id="UP000515135">
    <property type="component" value="Unplaced"/>
</dbReference>
<gene>
    <name evidence="4" type="primary">LOC109474463</name>
</gene>
<evidence type="ECO:0000313" key="3">
    <source>
        <dbReference type="Proteomes" id="UP000515135"/>
    </source>
</evidence>
<dbReference type="KEGG" id="bbel:109474463"/>
<sequence length="458" mass="52202">MGTRFIPAVDKTLLLAAIVSFIIGNTLTTLWCWLPALTCNTDRPVTTRDIGRNLGAPAGYEIKTILRVSRYEGDNNLPSDPRVTEYLGEKPCVCTGKLHKDFFSEAKWKERQKTQRASLERYTRRRPDFKDFHNQVDGLSPISYPAHGLYVRPLRAVQLEGLRIEWFDGRKQSSGADLGVKLLARRGVFKLLAAVEGVRAAGVKTASLVIRTPDPDRLNLQLQQIVYQNTEFDGNMVDIVELYFGKFNATIPIHIQHRQVTWLYPQGAGRVQDRVTVVVKAFLRYDHVRQLIASFRKFYPGTRIIVADDSPKERYQDVKEEFTHHYRMPDYAGFFAGRNLGLSQVTTEYFLYMDDDHYLKPSTKLETLMSLLDNTDFHVASGAYEDLEEFASAIRVVGNQTYACFEKLRKHYHEIDGFPDCYAADHTENFFLASTAEVKAVGFDPNPAQARVGHQEDS</sequence>